<evidence type="ECO:0000256" key="4">
    <source>
        <dbReference type="SAM" id="MobiDB-lite"/>
    </source>
</evidence>
<dbReference type="SUPFAM" id="SSF50729">
    <property type="entry name" value="PH domain-like"/>
    <property type="match status" value="1"/>
</dbReference>
<dbReference type="InterPro" id="IPR051137">
    <property type="entry name" value="PP4R3-like"/>
</dbReference>
<keyword evidence="3" id="KW-0539">Nucleus</keyword>
<dbReference type="SUPFAM" id="SSF48371">
    <property type="entry name" value="ARM repeat"/>
    <property type="match status" value="1"/>
</dbReference>
<comment type="similarity">
    <text evidence="2">Belongs to the SMEK family.</text>
</comment>
<dbReference type="EMBL" id="JABSTV010001247">
    <property type="protein sequence ID" value="KAH7971702.1"/>
    <property type="molecule type" value="Genomic_DNA"/>
</dbReference>
<dbReference type="VEuPathDB" id="VectorBase:RSAN_031437"/>
<name>A0A9D4T342_RHISA</name>
<feature type="domain" description="PP4R3 EVH1-like" evidence="6">
    <location>
        <begin position="5"/>
        <end position="101"/>
    </location>
</feature>
<protein>
    <recommendedName>
        <fullName evidence="9">Serine/threonine-protein phosphatase 4 regulatory subunit 3-like central domain-containing protein</fullName>
    </recommendedName>
</protein>
<evidence type="ECO:0000313" key="7">
    <source>
        <dbReference type="EMBL" id="KAH7971702.1"/>
    </source>
</evidence>
<organism evidence="7 8">
    <name type="scientific">Rhipicephalus sanguineus</name>
    <name type="common">Brown dog tick</name>
    <name type="synonym">Ixodes sanguineus</name>
    <dbReference type="NCBI Taxonomy" id="34632"/>
    <lineage>
        <taxon>Eukaryota</taxon>
        <taxon>Metazoa</taxon>
        <taxon>Ecdysozoa</taxon>
        <taxon>Arthropoda</taxon>
        <taxon>Chelicerata</taxon>
        <taxon>Arachnida</taxon>
        <taxon>Acari</taxon>
        <taxon>Parasitiformes</taxon>
        <taxon>Ixodida</taxon>
        <taxon>Ixodoidea</taxon>
        <taxon>Ixodidae</taxon>
        <taxon>Rhipicephalinae</taxon>
        <taxon>Rhipicephalus</taxon>
        <taxon>Rhipicephalus</taxon>
    </lineage>
</organism>
<evidence type="ECO:0000259" key="6">
    <source>
        <dbReference type="Pfam" id="PF22972"/>
    </source>
</evidence>
<dbReference type="PANTHER" id="PTHR23318:SF0">
    <property type="entry name" value="SERINE_THREONINE-PROTEIN PHOSPHATASE 4 REGULATORY SUBUNIT 3"/>
    <property type="match status" value="1"/>
</dbReference>
<evidence type="ECO:0000256" key="1">
    <source>
        <dbReference type="ARBA" id="ARBA00004123"/>
    </source>
</evidence>
<dbReference type="InterPro" id="IPR016024">
    <property type="entry name" value="ARM-type_fold"/>
</dbReference>
<dbReference type="GO" id="GO:0072542">
    <property type="term" value="F:protein phosphatase activator activity"/>
    <property type="evidence" value="ECO:0007669"/>
    <property type="project" value="TreeGrafter"/>
</dbReference>
<accession>A0A9D4T342</accession>
<dbReference type="Gene3D" id="2.30.29.30">
    <property type="entry name" value="Pleckstrin-homology domain (PH domain)/Phosphotyrosine-binding domain (PTB)"/>
    <property type="match status" value="1"/>
</dbReference>
<dbReference type="InterPro" id="IPR006887">
    <property type="entry name" value="P4R3-like_central_dom"/>
</dbReference>
<dbReference type="GO" id="GO:0005654">
    <property type="term" value="C:nucleoplasm"/>
    <property type="evidence" value="ECO:0007669"/>
    <property type="project" value="TreeGrafter"/>
</dbReference>
<dbReference type="GO" id="GO:0006974">
    <property type="term" value="P:DNA damage response"/>
    <property type="evidence" value="ECO:0007669"/>
    <property type="project" value="TreeGrafter"/>
</dbReference>
<feature type="compositionally biased region" description="Basic residues" evidence="4">
    <location>
        <begin position="852"/>
        <end position="865"/>
    </location>
</feature>
<dbReference type="Pfam" id="PF22972">
    <property type="entry name" value="EVH1_PP4R3"/>
    <property type="match status" value="1"/>
</dbReference>
<comment type="caution">
    <text evidence="7">The sequence shown here is derived from an EMBL/GenBank/DDBJ whole genome shotgun (WGS) entry which is preliminary data.</text>
</comment>
<feature type="compositionally biased region" description="Polar residues" evidence="4">
    <location>
        <begin position="747"/>
        <end position="768"/>
    </location>
</feature>
<evidence type="ECO:0000256" key="3">
    <source>
        <dbReference type="ARBA" id="ARBA00023242"/>
    </source>
</evidence>
<feature type="region of interest" description="Disordered" evidence="4">
    <location>
        <begin position="850"/>
        <end position="910"/>
    </location>
</feature>
<dbReference type="InterPro" id="IPR055236">
    <property type="entry name" value="EVH1_PP4R3"/>
</dbReference>
<dbReference type="Pfam" id="PF04802">
    <property type="entry name" value="PP4R3"/>
    <property type="match status" value="1"/>
</dbReference>
<sequence>MADTRRRVKLYALNADRQWDDRGTGHVSSSYVERLKAMSLLVRAESDGSLLLESKIQQDTAYQKQQETLIVWSEGDNYDLALSFQEKAGCDEIWEKICQVQGKDPSVDITQDVVESEDEHLEEVGDGMPPVELPPCETQRLGEVASLVQSCLPSPVRRDKLATALEEQDYIRRLLPVFHTCEDLDYREGLYQLYDIFKGIFLLNKNALFDAMFAEDAILDVVGILEYEPGCPAGQRRRHRDYLRQVSRFREVIPLGNPELLAKIHQTYRVQYIQDVVLPTPSVFEENMLSTLSSFIFFNKADIVSMLQEDEKFLSELFAQLTDEATDDDKRRDLVLFLKEFCTFSQTLQPQCRESFFKTLSSLGILQALEITLGMEDVVIKTASIDILSYLVDYSPSMVREYAFQQSNVQDDDQLLINIIIEQMICDPDPDLGGAVQLSGILRLLLDPENMLSLDTKSEFLSFFYKHCMHVLIAPVLANTTGEAPSKETSQTAQLLSLIVELLSFCVEHHSYHVKNYVLHKDLLRRVLILMRSKFTFLVLCALRFLRRIVGLKDEFYNRYIVNGNLFQPVVDVFRQNNGRYNLLDSAVLELFEFIRVDDVKTLCIYVVERFGKILEKVDYVQTFKSLRLRYEQHQERNRDRPTLEGSILRSAGGGGGGIPGAALGPAVVGPGALGASARFRRDPRQLEEDEEMWFNEEEEEEEELEGPPGTVAPADSFSRRLDAEFDQLGKILDKKAQEREGKENVRTLNRSGSPVLNNSAGRRSPSNPAGPLSPTTVVEVKSPTGPLQQRKHDHGRSSFTEAGTTVILAPANGALPPAPDTAATRACIFSSIHPLHHEAPPSSCYAAARFPPKHSGQRHHRLRRPGSSNVLRHRRGRGLRFPSSPLAALGRRKKLRSGGTLPQRLTRQS</sequence>
<feature type="region of interest" description="Disordered" evidence="4">
    <location>
        <begin position="693"/>
        <end position="716"/>
    </location>
</feature>
<feature type="compositionally biased region" description="Acidic residues" evidence="4">
    <location>
        <begin position="693"/>
        <end position="706"/>
    </location>
</feature>
<dbReference type="InterPro" id="IPR011993">
    <property type="entry name" value="PH-like_dom_sf"/>
</dbReference>
<comment type="subcellular location">
    <subcellularLocation>
        <location evidence="1">Nucleus</location>
    </subcellularLocation>
</comment>
<dbReference type="FunFam" id="2.30.29.30:FF:000051">
    <property type="entry name" value="Serine/threonine-protein phosphatase 4 regulatory subunit 3B"/>
    <property type="match status" value="1"/>
</dbReference>
<feature type="compositionally biased region" description="Basic and acidic residues" evidence="4">
    <location>
        <begin position="733"/>
        <end position="746"/>
    </location>
</feature>
<proteinExistence type="inferred from homology"/>
<keyword evidence="8" id="KW-1185">Reference proteome</keyword>
<feature type="region of interest" description="Disordered" evidence="4">
    <location>
        <begin position="733"/>
        <end position="799"/>
    </location>
</feature>
<gene>
    <name evidence="7" type="ORF">HPB52_002359</name>
</gene>
<dbReference type="Proteomes" id="UP000821837">
    <property type="component" value="Chromosome 11"/>
</dbReference>
<evidence type="ECO:0008006" key="9">
    <source>
        <dbReference type="Google" id="ProtNLM"/>
    </source>
</evidence>
<dbReference type="PANTHER" id="PTHR23318">
    <property type="entry name" value="ATP SYNTHASE GAMMA-RELATED"/>
    <property type="match status" value="1"/>
</dbReference>
<evidence type="ECO:0000259" key="5">
    <source>
        <dbReference type="Pfam" id="PF04802"/>
    </source>
</evidence>
<dbReference type="AlphaFoldDB" id="A0A9D4T342"/>
<dbReference type="GO" id="GO:0030289">
    <property type="term" value="C:protein phosphatase 4 complex"/>
    <property type="evidence" value="ECO:0007669"/>
    <property type="project" value="TreeGrafter"/>
</dbReference>
<reference evidence="7" key="1">
    <citation type="journal article" date="2020" name="Cell">
        <title>Large-Scale Comparative Analyses of Tick Genomes Elucidate Their Genetic Diversity and Vector Capacities.</title>
        <authorList>
            <consortium name="Tick Genome and Microbiome Consortium (TIGMIC)"/>
            <person name="Jia N."/>
            <person name="Wang J."/>
            <person name="Shi W."/>
            <person name="Du L."/>
            <person name="Sun Y."/>
            <person name="Zhan W."/>
            <person name="Jiang J.F."/>
            <person name="Wang Q."/>
            <person name="Zhang B."/>
            <person name="Ji P."/>
            <person name="Bell-Sakyi L."/>
            <person name="Cui X.M."/>
            <person name="Yuan T.T."/>
            <person name="Jiang B.G."/>
            <person name="Yang W.F."/>
            <person name="Lam T.T."/>
            <person name="Chang Q.C."/>
            <person name="Ding S.J."/>
            <person name="Wang X.J."/>
            <person name="Zhu J.G."/>
            <person name="Ruan X.D."/>
            <person name="Zhao L."/>
            <person name="Wei J.T."/>
            <person name="Ye R.Z."/>
            <person name="Que T.C."/>
            <person name="Du C.H."/>
            <person name="Zhou Y.H."/>
            <person name="Cheng J.X."/>
            <person name="Dai P.F."/>
            <person name="Guo W.B."/>
            <person name="Han X.H."/>
            <person name="Huang E.J."/>
            <person name="Li L.F."/>
            <person name="Wei W."/>
            <person name="Gao Y.C."/>
            <person name="Liu J.Z."/>
            <person name="Shao H.Z."/>
            <person name="Wang X."/>
            <person name="Wang C.C."/>
            <person name="Yang T.C."/>
            <person name="Huo Q.B."/>
            <person name="Li W."/>
            <person name="Chen H.Y."/>
            <person name="Chen S.E."/>
            <person name="Zhou L.G."/>
            <person name="Ni X.B."/>
            <person name="Tian J.H."/>
            <person name="Sheng Y."/>
            <person name="Liu T."/>
            <person name="Pan Y.S."/>
            <person name="Xia L.Y."/>
            <person name="Li J."/>
            <person name="Zhao F."/>
            <person name="Cao W.C."/>
        </authorList>
    </citation>
    <scope>NUCLEOTIDE SEQUENCE</scope>
    <source>
        <strain evidence="7">Rsan-2018</strain>
    </source>
</reference>
<reference evidence="7" key="2">
    <citation type="submission" date="2021-09" db="EMBL/GenBank/DDBJ databases">
        <authorList>
            <person name="Jia N."/>
            <person name="Wang J."/>
            <person name="Shi W."/>
            <person name="Du L."/>
            <person name="Sun Y."/>
            <person name="Zhan W."/>
            <person name="Jiang J."/>
            <person name="Wang Q."/>
            <person name="Zhang B."/>
            <person name="Ji P."/>
            <person name="Sakyi L.B."/>
            <person name="Cui X."/>
            <person name="Yuan T."/>
            <person name="Jiang B."/>
            <person name="Yang W."/>
            <person name="Lam T.T.-Y."/>
            <person name="Chang Q."/>
            <person name="Ding S."/>
            <person name="Wang X."/>
            <person name="Zhu J."/>
            <person name="Ruan X."/>
            <person name="Zhao L."/>
            <person name="Wei J."/>
            <person name="Que T."/>
            <person name="Du C."/>
            <person name="Cheng J."/>
            <person name="Dai P."/>
            <person name="Han X."/>
            <person name="Huang E."/>
            <person name="Gao Y."/>
            <person name="Liu J."/>
            <person name="Shao H."/>
            <person name="Ye R."/>
            <person name="Li L."/>
            <person name="Wei W."/>
            <person name="Wang X."/>
            <person name="Wang C."/>
            <person name="Huo Q."/>
            <person name="Li W."/>
            <person name="Guo W."/>
            <person name="Chen H."/>
            <person name="Chen S."/>
            <person name="Zhou L."/>
            <person name="Zhou L."/>
            <person name="Ni X."/>
            <person name="Tian J."/>
            <person name="Zhou Y."/>
            <person name="Sheng Y."/>
            <person name="Liu T."/>
            <person name="Pan Y."/>
            <person name="Xia L."/>
            <person name="Li J."/>
            <person name="Zhao F."/>
            <person name="Cao W."/>
        </authorList>
    </citation>
    <scope>NUCLEOTIDE SEQUENCE</scope>
    <source>
        <strain evidence="7">Rsan-2018</strain>
        <tissue evidence="7">Larvae</tissue>
    </source>
</reference>
<evidence type="ECO:0000313" key="8">
    <source>
        <dbReference type="Proteomes" id="UP000821837"/>
    </source>
</evidence>
<feature type="domain" description="Serine/threonine-protein phosphatase 4 regulatory subunit 3-like central" evidence="5">
    <location>
        <begin position="143"/>
        <end position="633"/>
    </location>
</feature>
<evidence type="ECO:0000256" key="2">
    <source>
        <dbReference type="ARBA" id="ARBA00008809"/>
    </source>
</evidence>